<evidence type="ECO:0000256" key="2">
    <source>
        <dbReference type="ARBA" id="ARBA00004496"/>
    </source>
</evidence>
<comment type="subcellular location">
    <subcellularLocation>
        <location evidence="2">Cytoplasm</location>
    </subcellularLocation>
    <subcellularLocation>
        <location evidence="1">Nucleus</location>
    </subcellularLocation>
</comment>
<dbReference type="Gene3D" id="1.25.10.10">
    <property type="entry name" value="Leucine-rich Repeat Variant"/>
    <property type="match status" value="1"/>
</dbReference>
<evidence type="ECO:0000256" key="6">
    <source>
        <dbReference type="ARBA" id="ARBA00022927"/>
    </source>
</evidence>
<dbReference type="PANTHER" id="PTHR10527">
    <property type="entry name" value="IMPORTIN BETA"/>
    <property type="match status" value="1"/>
</dbReference>
<dbReference type="OrthoDB" id="7862313at2759"/>
<keyword evidence="7" id="KW-0539">Nucleus</keyword>
<dbReference type="AlphaFoldDB" id="A0A5E4M7R9"/>
<dbReference type="SUPFAM" id="SSF48371">
    <property type="entry name" value="ARM repeat"/>
    <property type="match status" value="2"/>
</dbReference>
<organism evidence="10 11">
    <name type="scientific">Cinara cedri</name>
    <dbReference type="NCBI Taxonomy" id="506608"/>
    <lineage>
        <taxon>Eukaryota</taxon>
        <taxon>Metazoa</taxon>
        <taxon>Ecdysozoa</taxon>
        <taxon>Arthropoda</taxon>
        <taxon>Hexapoda</taxon>
        <taxon>Insecta</taxon>
        <taxon>Pterygota</taxon>
        <taxon>Neoptera</taxon>
        <taxon>Paraneoptera</taxon>
        <taxon>Hemiptera</taxon>
        <taxon>Sternorrhyncha</taxon>
        <taxon>Aphidomorpha</taxon>
        <taxon>Aphidoidea</taxon>
        <taxon>Aphididae</taxon>
        <taxon>Lachninae</taxon>
        <taxon>Cinara</taxon>
    </lineage>
</organism>
<sequence>MIETKEIEDILIRLLEPNNEVIKQATDELTAAFKNPETFVKLCTLIGTCKNDKVKEYAAIVLRKKFVKRNSWMNLTLEVRQSIKQFLLKAIIEEPSIQVKKLILQLIAVLAKHEFMRSNWDELFAFIETYIKSNNVNERQFGMFVIKNLSDYVPEMFEPHLISFVNFFTTTLASAEDCTSPVVCDTISSMNNIIEISVQFPQAMQACSQSIPRVLEVILALSTTNPDQACDCYQLLGNMCEVSIQALIPYLKPIVQVSAQLAGNKDIDESLRCNGINLISTIIRSKKKVLVKLNLLQPIIELMFNILSEETDNDTWFLDEYALNPMNAAGDCMAAIADEISASTFMPIMIKLIDSAYTSQDPNALKASYMTMAFVSDGCSEYLKKSYLKQFVTAIKMGLNSSNETVKSAAMYALGEVSQYVQPTVSIYASEILPELLKMFKDKLLLEYTKPECSSEVRMIFYALDKFIDSMEGGIEEFLAEMVATVLDIIRNEQCCIELKDKAIMIMCSIVKSGGDAVAPYFIPVMEILNVYLVPGIDETLEPLQVMVIQLLSEFVDALDPKVFEPYLDASLKCGLTLLQESKEDQPEVRAVCYGLFSTVAKVSISHLAPYMDIVMKHVLKSLDNSLVADNSFNLEKKTFNAYSSDDDNGEDNDESLMTEDDGSDNDDNSDDNFVYMDAHVMEEKDNACRTIAQIAQITGEQFVPYLNNCFDVLSKLLEEDDDDTIDSVLEAYGKLCINLSNFTNNTSQETLEKALDKFFNYGEKKVTNDGLNNLDPIFLEVLADLLKEIKSKMIKYAEPIMILAKSILALKLGDENNPGELDELDSENNELPIEYAGNVVSNLSYVVPPQAFTEYFVSLMPLLKKLMSNSSSDILRSTGLAIIGESAKGLGTNASGLSEFMFSLIIPLVEDEDDCVRNNAVFALGEIAFYGKESMYKYYPTILSTFSQVVTKEQRSKVLDNIYGALARMIITNIEGVPLDHVIPVMINYLPLHEDFVENLTIFRCLVYLYEIGNQYMITLSEPVIKASLMTLNDKKKYCENEVKEEIIKLLRMYKRDFPDKCLSLSLPEDLCKLFGEI</sequence>
<dbReference type="Pfam" id="PF25780">
    <property type="entry name" value="TPR_IPO5"/>
    <property type="match status" value="1"/>
</dbReference>
<dbReference type="EMBL" id="CABPRJ010000049">
    <property type="protein sequence ID" value="VVC26841.1"/>
    <property type="molecule type" value="Genomic_DNA"/>
</dbReference>
<evidence type="ECO:0000313" key="10">
    <source>
        <dbReference type="EMBL" id="VVC26841.1"/>
    </source>
</evidence>
<accession>A0A5E4M7R9</accession>
<dbReference type="GO" id="GO:0006606">
    <property type="term" value="P:protein import into nucleus"/>
    <property type="evidence" value="ECO:0007669"/>
    <property type="project" value="InterPro"/>
</dbReference>
<keyword evidence="4" id="KW-0963">Cytoplasm</keyword>
<dbReference type="InterPro" id="IPR011989">
    <property type="entry name" value="ARM-like"/>
</dbReference>
<reference evidence="10 11" key="1">
    <citation type="submission" date="2019-08" db="EMBL/GenBank/DDBJ databases">
        <authorList>
            <person name="Alioto T."/>
            <person name="Alioto T."/>
            <person name="Gomez Garrido J."/>
        </authorList>
    </citation>
    <scope>NUCLEOTIDE SEQUENCE [LARGE SCALE GENOMIC DNA]</scope>
</reference>
<keyword evidence="3" id="KW-0813">Transport</keyword>
<evidence type="ECO:0000259" key="9">
    <source>
        <dbReference type="SMART" id="SM00913"/>
    </source>
</evidence>
<feature type="domain" description="Importin N-terminal" evidence="9">
    <location>
        <begin position="25"/>
        <end position="93"/>
    </location>
</feature>
<dbReference type="InterPro" id="IPR016024">
    <property type="entry name" value="ARM-type_fold"/>
</dbReference>
<keyword evidence="5" id="KW-0677">Repeat</keyword>
<dbReference type="Pfam" id="PF03810">
    <property type="entry name" value="IBN_N"/>
    <property type="match status" value="1"/>
</dbReference>
<evidence type="ECO:0000256" key="1">
    <source>
        <dbReference type="ARBA" id="ARBA00004123"/>
    </source>
</evidence>
<name>A0A5E4M7R9_9HEMI</name>
<proteinExistence type="predicted"/>
<gene>
    <name evidence="10" type="ORF">CINCED_3A008562</name>
</gene>
<feature type="region of interest" description="Disordered" evidence="8">
    <location>
        <begin position="644"/>
        <end position="673"/>
    </location>
</feature>
<keyword evidence="6" id="KW-0653">Protein transport</keyword>
<feature type="compositionally biased region" description="Acidic residues" evidence="8">
    <location>
        <begin position="645"/>
        <end position="671"/>
    </location>
</feature>
<dbReference type="Proteomes" id="UP000325440">
    <property type="component" value="Unassembled WGS sequence"/>
</dbReference>
<protein>
    <submittedName>
        <fullName evidence="10">Armadillo-type fold,Armadillo-like helical,Importin-beta, N-terminal domain</fullName>
    </submittedName>
</protein>
<dbReference type="InterPro" id="IPR057672">
    <property type="entry name" value="TPR_IPO4/5"/>
</dbReference>
<dbReference type="InterPro" id="IPR001494">
    <property type="entry name" value="Importin-beta_N"/>
</dbReference>
<dbReference type="GO" id="GO:0031267">
    <property type="term" value="F:small GTPase binding"/>
    <property type="evidence" value="ECO:0007669"/>
    <property type="project" value="InterPro"/>
</dbReference>
<dbReference type="GO" id="GO:0005737">
    <property type="term" value="C:cytoplasm"/>
    <property type="evidence" value="ECO:0007669"/>
    <property type="project" value="UniProtKB-SubCell"/>
</dbReference>
<evidence type="ECO:0000256" key="5">
    <source>
        <dbReference type="ARBA" id="ARBA00022737"/>
    </source>
</evidence>
<evidence type="ECO:0000256" key="3">
    <source>
        <dbReference type="ARBA" id="ARBA00022448"/>
    </source>
</evidence>
<evidence type="ECO:0000256" key="8">
    <source>
        <dbReference type="SAM" id="MobiDB-lite"/>
    </source>
</evidence>
<dbReference type="SMART" id="SM00913">
    <property type="entry name" value="IBN_N"/>
    <property type="match status" value="1"/>
</dbReference>
<evidence type="ECO:0000313" key="11">
    <source>
        <dbReference type="Proteomes" id="UP000325440"/>
    </source>
</evidence>
<keyword evidence="11" id="KW-1185">Reference proteome</keyword>
<evidence type="ECO:0000256" key="4">
    <source>
        <dbReference type="ARBA" id="ARBA00022490"/>
    </source>
</evidence>
<dbReference type="InterPro" id="IPR040122">
    <property type="entry name" value="Importin_beta"/>
</dbReference>
<evidence type="ECO:0000256" key="7">
    <source>
        <dbReference type="ARBA" id="ARBA00023242"/>
    </source>
</evidence>